<evidence type="ECO:0000256" key="1">
    <source>
        <dbReference type="ARBA" id="ARBA00004123"/>
    </source>
</evidence>
<evidence type="ECO:0000256" key="6">
    <source>
        <dbReference type="ARBA" id="ARBA00023328"/>
    </source>
</evidence>
<reference evidence="7" key="1">
    <citation type="submission" date="2023-06" db="EMBL/GenBank/DDBJ databases">
        <title>Genome-scale phylogeny and comparative genomics of the fungal order Sordariales.</title>
        <authorList>
            <consortium name="Lawrence Berkeley National Laboratory"/>
            <person name="Hensen N."/>
            <person name="Bonometti L."/>
            <person name="Westerberg I."/>
            <person name="Brannstrom I.O."/>
            <person name="Guillou S."/>
            <person name="Cros-Aarteil S."/>
            <person name="Calhoun S."/>
            <person name="Haridas S."/>
            <person name="Kuo A."/>
            <person name="Mondo S."/>
            <person name="Pangilinan J."/>
            <person name="Riley R."/>
            <person name="Labutti K."/>
            <person name="Andreopoulos B."/>
            <person name="Lipzen A."/>
            <person name="Chen C."/>
            <person name="Yanf M."/>
            <person name="Daum C."/>
            <person name="Ng V."/>
            <person name="Clum A."/>
            <person name="Steindorff A."/>
            <person name="Ohm R."/>
            <person name="Martin F."/>
            <person name="Silar P."/>
            <person name="Natvig D."/>
            <person name="Lalanne C."/>
            <person name="Gautier V."/>
            <person name="Ament-Velasquez S.L."/>
            <person name="Kruys A."/>
            <person name="Hutchinson M.I."/>
            <person name="Powell A.J."/>
            <person name="Barry K."/>
            <person name="Miller A.N."/>
            <person name="Grigoriev I.V."/>
            <person name="Debuchy R."/>
            <person name="Gladieux P."/>
            <person name="Thoren M.H."/>
            <person name="Johannesson H."/>
        </authorList>
    </citation>
    <scope>NUCLEOTIDE SEQUENCE</scope>
    <source>
        <strain evidence="7">PSN4</strain>
    </source>
</reference>
<evidence type="ECO:0000256" key="3">
    <source>
        <dbReference type="ARBA" id="ARBA00007321"/>
    </source>
</evidence>
<keyword evidence="5" id="KW-0539">Nucleus</keyword>
<accession>A0AAJ0BHT8</accession>
<comment type="similarity">
    <text evidence="3">Belongs to the CENP-O/MCM21 family.</text>
</comment>
<dbReference type="AlphaFoldDB" id="A0AAJ0BHT8"/>
<evidence type="ECO:0000256" key="4">
    <source>
        <dbReference type="ARBA" id="ARBA00022454"/>
    </source>
</evidence>
<keyword evidence="4" id="KW-0158">Chromosome</keyword>
<proteinExistence type="inferred from homology"/>
<evidence type="ECO:0000256" key="5">
    <source>
        <dbReference type="ARBA" id="ARBA00023242"/>
    </source>
</evidence>
<keyword evidence="6" id="KW-0137">Centromere</keyword>
<dbReference type="GO" id="GO:0031511">
    <property type="term" value="C:Mis6-Sim4 complex"/>
    <property type="evidence" value="ECO:0007669"/>
    <property type="project" value="TreeGrafter"/>
</dbReference>
<protein>
    <recommendedName>
        <fullName evidence="9">Cenp-O kinetochore centromere component</fullName>
    </recommendedName>
</protein>
<name>A0AAJ0BHT8_9PEZI</name>
<evidence type="ECO:0000313" key="7">
    <source>
        <dbReference type="EMBL" id="KAK1758544.1"/>
    </source>
</evidence>
<dbReference type="EMBL" id="MU839829">
    <property type="protein sequence ID" value="KAK1758544.1"/>
    <property type="molecule type" value="Genomic_DNA"/>
</dbReference>
<dbReference type="PANTHER" id="PTHR14582">
    <property type="entry name" value="INNER KINETOCHORE SUBUNIT MAL2"/>
    <property type="match status" value="1"/>
</dbReference>
<dbReference type="Proteomes" id="UP001239445">
    <property type="component" value="Unassembled WGS sequence"/>
</dbReference>
<evidence type="ECO:0000313" key="8">
    <source>
        <dbReference type="Proteomes" id="UP001239445"/>
    </source>
</evidence>
<keyword evidence="8" id="KW-1185">Reference proteome</keyword>
<comment type="caution">
    <text evidence="7">The sequence shown here is derived from an EMBL/GenBank/DDBJ whole genome shotgun (WGS) entry which is preliminary data.</text>
</comment>
<evidence type="ECO:0000256" key="2">
    <source>
        <dbReference type="ARBA" id="ARBA00004584"/>
    </source>
</evidence>
<comment type="subcellular location">
    <subcellularLocation>
        <location evidence="2">Chromosome</location>
        <location evidence="2">Centromere</location>
    </subcellularLocation>
    <subcellularLocation>
        <location evidence="1">Nucleus</location>
    </subcellularLocation>
</comment>
<sequence>MEDPKPTAEAPTEPSWREKTDKIQRELDALKAQVALTIPSMMHLDRTLAKARNKELAHRVSLYDRLRRRNDYRLGGITSFPVRDPDPFAINNGHVLAFRFDLISRTKYLEPYFVLLQHHSRSDRFRLRLLRHTFTAGIPVEALARRYISPDVHSKSQKVDQFLRRLRHEASSYHHRLDEIADLRKLAGLGKAGGENQGVDGDQSTEEQAEDAVRLQDVSLASPDARSISVRWSDGSAGRIRMDDEGTIVEAIILSDEGARDVAAGERIVGGTSLRVLARVQP</sequence>
<dbReference type="PANTHER" id="PTHR14582:SF1">
    <property type="entry name" value="CENTROMERE PROTEIN O"/>
    <property type="match status" value="1"/>
</dbReference>
<gene>
    <name evidence="7" type="ORF">QBC47DRAFT_358385</name>
</gene>
<dbReference type="InterPro" id="IPR018464">
    <property type="entry name" value="CENP-O"/>
</dbReference>
<organism evidence="7 8">
    <name type="scientific">Echria macrotheca</name>
    <dbReference type="NCBI Taxonomy" id="438768"/>
    <lineage>
        <taxon>Eukaryota</taxon>
        <taxon>Fungi</taxon>
        <taxon>Dikarya</taxon>
        <taxon>Ascomycota</taxon>
        <taxon>Pezizomycotina</taxon>
        <taxon>Sordariomycetes</taxon>
        <taxon>Sordariomycetidae</taxon>
        <taxon>Sordariales</taxon>
        <taxon>Schizotheciaceae</taxon>
        <taxon>Echria</taxon>
    </lineage>
</organism>
<dbReference type="Pfam" id="PF09496">
    <property type="entry name" value="CENP-O"/>
    <property type="match status" value="1"/>
</dbReference>
<dbReference type="GO" id="GO:0005634">
    <property type="term" value="C:nucleus"/>
    <property type="evidence" value="ECO:0007669"/>
    <property type="project" value="UniProtKB-SubCell"/>
</dbReference>
<evidence type="ECO:0008006" key="9">
    <source>
        <dbReference type="Google" id="ProtNLM"/>
    </source>
</evidence>